<gene>
    <name evidence="1" type="ORF">PGT21_003520</name>
</gene>
<proteinExistence type="predicted"/>
<protein>
    <submittedName>
        <fullName evidence="1">Uncharacterized protein</fullName>
    </submittedName>
</protein>
<keyword evidence="2" id="KW-1185">Reference proteome</keyword>
<dbReference type="AlphaFoldDB" id="A0A5B0PQZ9"/>
<comment type="caution">
    <text evidence="1">The sequence shown here is derived from an EMBL/GenBank/DDBJ whole genome shotgun (WGS) entry which is preliminary data.</text>
</comment>
<reference evidence="1 2" key="1">
    <citation type="submission" date="2019-05" db="EMBL/GenBank/DDBJ databases">
        <title>Emergence of the Ug99 lineage of the wheat stem rust pathogen through somatic hybridization.</title>
        <authorList>
            <person name="Li F."/>
            <person name="Upadhyaya N.M."/>
            <person name="Sperschneider J."/>
            <person name="Matny O."/>
            <person name="Nguyen-Phuc H."/>
            <person name="Mago R."/>
            <person name="Raley C."/>
            <person name="Miller M.E."/>
            <person name="Silverstein K.A.T."/>
            <person name="Henningsen E."/>
            <person name="Hirsch C.D."/>
            <person name="Visser B."/>
            <person name="Pretorius Z.A."/>
            <person name="Steffenson B.J."/>
            <person name="Schwessinger B."/>
            <person name="Dodds P.N."/>
            <person name="Figueroa M."/>
        </authorList>
    </citation>
    <scope>NUCLEOTIDE SEQUENCE [LARGE SCALE GENOMIC DNA]</scope>
    <source>
        <strain evidence="1">21-0</strain>
    </source>
</reference>
<name>A0A5B0PQZ9_PUCGR</name>
<evidence type="ECO:0000313" key="2">
    <source>
        <dbReference type="Proteomes" id="UP000324748"/>
    </source>
</evidence>
<sequence length="83" mass="9405">MFAKRSFLFVRSASIHQSIITSAIKTRVGKTTKRRFQLVHGDKRRYDSAWSSSYWTMWPTVPGDPTGQLRIISLVHSLGVVPG</sequence>
<organism evidence="1 2">
    <name type="scientific">Puccinia graminis f. sp. tritici</name>
    <dbReference type="NCBI Taxonomy" id="56615"/>
    <lineage>
        <taxon>Eukaryota</taxon>
        <taxon>Fungi</taxon>
        <taxon>Dikarya</taxon>
        <taxon>Basidiomycota</taxon>
        <taxon>Pucciniomycotina</taxon>
        <taxon>Pucciniomycetes</taxon>
        <taxon>Pucciniales</taxon>
        <taxon>Pucciniaceae</taxon>
        <taxon>Puccinia</taxon>
    </lineage>
</organism>
<dbReference type="EMBL" id="VSWC01000042">
    <property type="protein sequence ID" value="KAA1102998.1"/>
    <property type="molecule type" value="Genomic_DNA"/>
</dbReference>
<accession>A0A5B0PQZ9</accession>
<dbReference type="Proteomes" id="UP000324748">
    <property type="component" value="Unassembled WGS sequence"/>
</dbReference>
<evidence type="ECO:0000313" key="1">
    <source>
        <dbReference type="EMBL" id="KAA1102998.1"/>
    </source>
</evidence>